<reference evidence="8 9" key="2">
    <citation type="submission" date="2018-11" db="EMBL/GenBank/DDBJ databases">
        <authorList>
            <consortium name="Pathogen Informatics"/>
        </authorList>
    </citation>
    <scope>NUCLEOTIDE SEQUENCE [LARGE SCALE GENOMIC DNA]</scope>
</reference>
<dbReference type="InterPro" id="IPR000156">
    <property type="entry name" value="Ran_bind_dom"/>
</dbReference>
<keyword evidence="2 4" id="KW-0863">Zinc-finger</keyword>
<dbReference type="PROSITE" id="PS50199">
    <property type="entry name" value="ZF_RANBP2_2"/>
    <property type="match status" value="1"/>
</dbReference>
<accession>A0A0M3JRE2</accession>
<dbReference type="InterPro" id="IPR011993">
    <property type="entry name" value="PH-like_dom_sf"/>
</dbReference>
<keyword evidence="9" id="KW-1185">Reference proteome</keyword>
<dbReference type="Proteomes" id="UP000267096">
    <property type="component" value="Unassembled WGS sequence"/>
</dbReference>
<feature type="domain" description="RanBD1" evidence="6">
    <location>
        <begin position="370"/>
        <end position="506"/>
    </location>
</feature>
<dbReference type="GO" id="GO:0008270">
    <property type="term" value="F:zinc ion binding"/>
    <property type="evidence" value="ECO:0007669"/>
    <property type="project" value="UniProtKB-KW"/>
</dbReference>
<evidence type="ECO:0000259" key="7">
    <source>
        <dbReference type="PROSITE" id="PS50199"/>
    </source>
</evidence>
<dbReference type="CDD" id="cd00835">
    <property type="entry name" value="RanBD_family"/>
    <property type="match status" value="1"/>
</dbReference>
<keyword evidence="1" id="KW-0479">Metal-binding</keyword>
<dbReference type="SUPFAM" id="SSF50729">
    <property type="entry name" value="PH domain-like"/>
    <property type="match status" value="2"/>
</dbReference>
<dbReference type="FunFam" id="2.30.29.30:FF:000018">
    <property type="entry name" value="E3 SUMO-protein ligase RanBP2"/>
    <property type="match status" value="1"/>
</dbReference>
<dbReference type="Pfam" id="PF00638">
    <property type="entry name" value="Ran_BP1"/>
    <property type="match status" value="2"/>
</dbReference>
<protein>
    <submittedName>
        <fullName evidence="10">RanBD1 domain-containing protein</fullName>
    </submittedName>
</protein>
<dbReference type="EMBL" id="UYRR01030981">
    <property type="protein sequence ID" value="VDK42217.1"/>
    <property type="molecule type" value="Genomic_DNA"/>
</dbReference>
<evidence type="ECO:0000313" key="10">
    <source>
        <dbReference type="WBParaSite" id="ASIM_0001029401-mRNA-1"/>
    </source>
</evidence>
<feature type="region of interest" description="Disordered" evidence="5">
    <location>
        <begin position="1057"/>
        <end position="1109"/>
    </location>
</feature>
<evidence type="ECO:0000313" key="9">
    <source>
        <dbReference type="Proteomes" id="UP000267096"/>
    </source>
</evidence>
<feature type="compositionally biased region" description="Polar residues" evidence="5">
    <location>
        <begin position="312"/>
        <end position="340"/>
    </location>
</feature>
<dbReference type="InterPro" id="IPR001876">
    <property type="entry name" value="Znf_RanBP2"/>
</dbReference>
<evidence type="ECO:0000256" key="5">
    <source>
        <dbReference type="SAM" id="MobiDB-lite"/>
    </source>
</evidence>
<feature type="compositionally biased region" description="Low complexity" evidence="5">
    <location>
        <begin position="1059"/>
        <end position="1071"/>
    </location>
</feature>
<dbReference type="PANTHER" id="PTHR23138:SF179">
    <property type="entry name" value="NUCLEAR PORE COMPLEX PROTEIN"/>
    <property type="match status" value="1"/>
</dbReference>
<name>A0A0M3JRE2_ANISI</name>
<dbReference type="OrthoDB" id="2357150at2759"/>
<sequence>MKLTGSREETDPLSLSQQMQISEEDTLIASTILNIAQTQVQICAKMNEIQSDQKTILEEVRRERTQSEMFINVLQKCHEGELERLMKMVRLFSDRAPHPNQQQQQSQLTSQSPYGTTAGIGRGMGMIPSAMAIAGSVYGSSSNDSQLMGNMNLNVPFQHSVTEDSTVNNAAHLYNIQHQLAAQQRLMASQSAYHQYHPSFATASDTSYGTLNRPAFNPSLPNPPGQVLGVGYSSSPMIYPPATSATAQKLVIAPQQNSNSSESESKTVNIKQSNNQTISPPKVQPISTVLEKEKEAVDMRGTLPSCGAAVSNDVSSSAGSKATPPQSDNKLSTNKTQSSSSAFTFQLNATHQLTDNNDDEVPEHFEPSAHFEPVIPLPDLVDVTTGEEDEKVMFAERCKLYRFANETNEWKERGVGELKILQHPTTGSCRIVMRRDQIHKVCANHKIQPTMTLKPMQKSDRAYVWLAQDFSEGELSEEKLAARFKTAQIAQRFFDTFNMAKKAASVSDSSSHPKVEAQTTPIKKADAPDNRTQPVAANATFGDAFKPAPGSNKNNNIASWECQMCYVRNSATAKVCACCNSNKDGSTSNTTANTLLTSKPISTVTPNKADDSSNRFSFGLKSNTNITTPTQSQTTALSQINQPLLSSKSTAPIFGIAVTSSPSNVHQQPPKFNLADKFKANVPTVSSSPNFNLFSTLSTSSTDPSKLKPTFSLSNQSSVATTTTTSTTIPSFSFKLPVTGDAMPSSSSNAHSKPIGTSVFGGPAVFGGVVKGAISSSNGTNDETASDKQQMKCSVSSTFGGSSPLKTTSLFGTSSVFGTGLSSTNTTGGFAALAAIANSNEKKETTGSNSATTISPFAGGKFDKKEQSVFTKLATSKKSNEDASEKNESHHEENQQDGEFVPTAHFEPLIPTPPIVQVKTGEEDEKVLFKARAKLYRFVEDTSEYKERGVGDIKILLNEKTKKCRVVMRREQVLKVCANTPLVDGMTIKMKPGTDNACMWMCKASSFDYSEDMQGRRECFVAKFKEATMADQFMSVFRDGCHAKYTTTDINNKHLATVDSSSTKQSDQSGSKEGGVSALSVIKNEDETSGEDADNEKNDDNDPYEELSEFPARMSITDGFTSPLKPGKTMDIKGSYSIGIQHDIGYMKIDLLDQEGVVVLSHFIMTDTKALRLGDKCMKYMAVDEKSKNKQIMVEFESSADRDEALKQIDEGIEIAVELDGGEGEEND</sequence>
<dbReference type="GO" id="GO:0005096">
    <property type="term" value="F:GTPase activator activity"/>
    <property type="evidence" value="ECO:0007669"/>
    <property type="project" value="TreeGrafter"/>
</dbReference>
<dbReference type="GO" id="GO:0006913">
    <property type="term" value="P:nucleocytoplasmic transport"/>
    <property type="evidence" value="ECO:0007669"/>
    <property type="project" value="InterPro"/>
</dbReference>
<feature type="region of interest" description="Disordered" evidence="5">
    <location>
        <begin position="303"/>
        <end position="340"/>
    </location>
</feature>
<evidence type="ECO:0000256" key="3">
    <source>
        <dbReference type="ARBA" id="ARBA00022833"/>
    </source>
</evidence>
<dbReference type="GO" id="GO:0005643">
    <property type="term" value="C:nuclear pore"/>
    <property type="evidence" value="ECO:0007669"/>
    <property type="project" value="TreeGrafter"/>
</dbReference>
<dbReference type="InterPro" id="IPR045255">
    <property type="entry name" value="RanBP1-like"/>
</dbReference>
<evidence type="ECO:0000256" key="1">
    <source>
        <dbReference type="ARBA" id="ARBA00022723"/>
    </source>
</evidence>
<feature type="domain" description="RanBD1" evidence="6">
    <location>
        <begin position="905"/>
        <end position="1039"/>
    </location>
</feature>
<feature type="compositionally biased region" description="Polar residues" evidence="5">
    <location>
        <begin position="266"/>
        <end position="279"/>
    </location>
</feature>
<proteinExistence type="predicted"/>
<feature type="region of interest" description="Disordered" evidence="5">
    <location>
        <begin position="873"/>
        <end position="897"/>
    </location>
</feature>
<dbReference type="WBParaSite" id="ASIM_0001029401-mRNA-1">
    <property type="protein sequence ID" value="ASIM_0001029401-mRNA-1"/>
    <property type="gene ID" value="ASIM_0001029401"/>
</dbReference>
<dbReference type="SMART" id="SM00160">
    <property type="entry name" value="RanBD"/>
    <property type="match status" value="2"/>
</dbReference>
<feature type="compositionally biased region" description="Basic and acidic residues" evidence="5">
    <location>
        <begin position="878"/>
        <end position="894"/>
    </location>
</feature>
<feature type="region of interest" description="Disordered" evidence="5">
    <location>
        <begin position="253"/>
        <end position="286"/>
    </location>
</feature>
<evidence type="ECO:0000256" key="4">
    <source>
        <dbReference type="PROSITE-ProRule" id="PRU00322"/>
    </source>
</evidence>
<evidence type="ECO:0000259" key="6">
    <source>
        <dbReference type="PROSITE" id="PS50196"/>
    </source>
</evidence>
<dbReference type="PROSITE" id="PS01358">
    <property type="entry name" value="ZF_RANBP2_1"/>
    <property type="match status" value="1"/>
</dbReference>
<dbReference type="Gene3D" id="4.10.1060.10">
    <property type="entry name" value="Zinc finger, RanBP2-type"/>
    <property type="match status" value="1"/>
</dbReference>
<feature type="region of interest" description="Disordered" evidence="5">
    <location>
        <begin position="505"/>
        <end position="530"/>
    </location>
</feature>
<dbReference type="AlphaFoldDB" id="A0A0M3JRE2"/>
<feature type="domain" description="RanBP2-type" evidence="7">
    <location>
        <begin position="553"/>
        <end position="585"/>
    </location>
</feature>
<dbReference type="Gene3D" id="2.30.29.30">
    <property type="entry name" value="Pleckstrin-homology domain (PH domain)/Phosphotyrosine-binding domain (PTB)"/>
    <property type="match status" value="2"/>
</dbReference>
<feature type="compositionally biased region" description="Low complexity" evidence="5">
    <location>
        <begin position="101"/>
        <end position="112"/>
    </location>
</feature>
<organism evidence="10">
    <name type="scientific">Anisakis simplex</name>
    <name type="common">Herring worm</name>
    <dbReference type="NCBI Taxonomy" id="6269"/>
    <lineage>
        <taxon>Eukaryota</taxon>
        <taxon>Metazoa</taxon>
        <taxon>Ecdysozoa</taxon>
        <taxon>Nematoda</taxon>
        <taxon>Chromadorea</taxon>
        <taxon>Rhabditida</taxon>
        <taxon>Spirurina</taxon>
        <taxon>Ascaridomorpha</taxon>
        <taxon>Ascaridoidea</taxon>
        <taxon>Anisakidae</taxon>
        <taxon>Anisakis</taxon>
        <taxon>Anisakis simplex complex</taxon>
    </lineage>
</organism>
<reference evidence="10" key="1">
    <citation type="submission" date="2017-02" db="UniProtKB">
        <authorList>
            <consortium name="WormBaseParasite"/>
        </authorList>
    </citation>
    <scope>IDENTIFICATION</scope>
</reference>
<evidence type="ECO:0000313" key="8">
    <source>
        <dbReference type="EMBL" id="VDK42217.1"/>
    </source>
</evidence>
<feature type="region of interest" description="Disordered" evidence="5">
    <location>
        <begin position="96"/>
        <end position="119"/>
    </location>
</feature>
<dbReference type="CDD" id="cd13179">
    <property type="entry name" value="RanBD_RanBP1"/>
    <property type="match status" value="1"/>
</dbReference>
<evidence type="ECO:0000256" key="2">
    <source>
        <dbReference type="ARBA" id="ARBA00022771"/>
    </source>
</evidence>
<gene>
    <name evidence="8" type="ORF">ASIM_LOCUS10025</name>
</gene>
<dbReference type="PANTHER" id="PTHR23138">
    <property type="entry name" value="RAN BINDING PROTEIN"/>
    <property type="match status" value="1"/>
</dbReference>
<keyword evidence="3" id="KW-0862">Zinc</keyword>
<dbReference type="GO" id="GO:0005737">
    <property type="term" value="C:cytoplasm"/>
    <property type="evidence" value="ECO:0007669"/>
    <property type="project" value="TreeGrafter"/>
</dbReference>
<dbReference type="PROSITE" id="PS50196">
    <property type="entry name" value="RANBD1"/>
    <property type="match status" value="2"/>
</dbReference>
<dbReference type="InterPro" id="IPR045256">
    <property type="entry name" value="RanBP1_RanBD"/>
</dbReference>